<dbReference type="Proteomes" id="UP001652564">
    <property type="component" value="Unassembled WGS sequence"/>
</dbReference>
<dbReference type="InterPro" id="IPR036271">
    <property type="entry name" value="Tet_transcr_reg_TetR-rel_C_sf"/>
</dbReference>
<dbReference type="PANTHER" id="PTHR47506">
    <property type="entry name" value="TRANSCRIPTIONAL REGULATORY PROTEIN"/>
    <property type="match status" value="1"/>
</dbReference>
<reference evidence="6 7" key="1">
    <citation type="submission" date="2022-10" db="EMBL/GenBank/DDBJ databases">
        <title>Defluviimonas sp. nov., isolated from ocean surface sediments.</title>
        <authorList>
            <person name="He W."/>
            <person name="Wang L."/>
            <person name="Zhang D.-F."/>
        </authorList>
    </citation>
    <scope>NUCLEOTIDE SEQUENCE [LARGE SCALE GENOMIC DNA]</scope>
    <source>
        <strain evidence="6 7">WL0050</strain>
    </source>
</reference>
<evidence type="ECO:0000313" key="7">
    <source>
        <dbReference type="Proteomes" id="UP001652564"/>
    </source>
</evidence>
<dbReference type="RefSeq" id="WP_263741382.1">
    <property type="nucleotide sequence ID" value="NZ_JAOWKZ010000004.1"/>
</dbReference>
<dbReference type="PANTHER" id="PTHR47506:SF3">
    <property type="entry name" value="HTH-TYPE TRANSCRIPTIONAL REGULATOR LMRA"/>
    <property type="match status" value="1"/>
</dbReference>
<keyword evidence="3" id="KW-0804">Transcription</keyword>
<dbReference type="Gene3D" id="1.10.357.10">
    <property type="entry name" value="Tetracycline Repressor, domain 2"/>
    <property type="match status" value="1"/>
</dbReference>
<accession>A0ABT2ZSM1</accession>
<evidence type="ECO:0000313" key="6">
    <source>
        <dbReference type="EMBL" id="MCV2874133.1"/>
    </source>
</evidence>
<keyword evidence="7" id="KW-1185">Reference proteome</keyword>
<gene>
    <name evidence="6" type="ORF">OEZ71_17685</name>
</gene>
<sequence length="188" mass="20455">MKRSGIRAHILSVAGELFNRNGCHATGIDQIVAETGVAKTTLYRHFKSKEDLIVAVLDAFDEEERDALRTRAEATNGTPQDKILATFDLLGEWIKADTFFGCPFVAAAAEYPETGGVMNPVFQHAATHKRLVAAFYEDLARAAKVTNPKDVGQKLQILFEGAMATAHVSRDQNAAEKAKEIAALLLAN</sequence>
<dbReference type="InterPro" id="IPR001647">
    <property type="entry name" value="HTH_TetR"/>
</dbReference>
<keyword evidence="2 4" id="KW-0238">DNA-binding</keyword>
<evidence type="ECO:0000256" key="1">
    <source>
        <dbReference type="ARBA" id="ARBA00023015"/>
    </source>
</evidence>
<evidence type="ECO:0000256" key="2">
    <source>
        <dbReference type="ARBA" id="ARBA00023125"/>
    </source>
</evidence>
<feature type="DNA-binding region" description="H-T-H motif" evidence="4">
    <location>
        <begin position="27"/>
        <end position="46"/>
    </location>
</feature>
<dbReference type="PRINTS" id="PR00455">
    <property type="entry name" value="HTHTETR"/>
</dbReference>
<proteinExistence type="predicted"/>
<dbReference type="PROSITE" id="PS50977">
    <property type="entry name" value="HTH_TETR_2"/>
    <property type="match status" value="1"/>
</dbReference>
<dbReference type="InterPro" id="IPR009057">
    <property type="entry name" value="Homeodomain-like_sf"/>
</dbReference>
<evidence type="ECO:0000259" key="5">
    <source>
        <dbReference type="PROSITE" id="PS50977"/>
    </source>
</evidence>
<name>A0ABT2ZSM1_9RHOB</name>
<keyword evidence="1" id="KW-0805">Transcription regulation</keyword>
<dbReference type="Pfam" id="PF00440">
    <property type="entry name" value="TetR_N"/>
    <property type="match status" value="1"/>
</dbReference>
<dbReference type="SUPFAM" id="SSF48498">
    <property type="entry name" value="Tetracyclin repressor-like, C-terminal domain"/>
    <property type="match status" value="1"/>
</dbReference>
<protein>
    <submittedName>
        <fullName evidence="6">TetR/AcrR family transcriptional regulator</fullName>
    </submittedName>
</protein>
<feature type="domain" description="HTH tetR-type" evidence="5">
    <location>
        <begin position="4"/>
        <end position="64"/>
    </location>
</feature>
<evidence type="ECO:0000256" key="4">
    <source>
        <dbReference type="PROSITE-ProRule" id="PRU00335"/>
    </source>
</evidence>
<evidence type="ECO:0000256" key="3">
    <source>
        <dbReference type="ARBA" id="ARBA00023163"/>
    </source>
</evidence>
<organism evidence="6 7">
    <name type="scientific">Albidovulum litorale</name>
    <dbReference type="NCBI Taxonomy" id="2984134"/>
    <lineage>
        <taxon>Bacteria</taxon>
        <taxon>Pseudomonadati</taxon>
        <taxon>Pseudomonadota</taxon>
        <taxon>Alphaproteobacteria</taxon>
        <taxon>Rhodobacterales</taxon>
        <taxon>Paracoccaceae</taxon>
        <taxon>Albidovulum</taxon>
    </lineage>
</organism>
<dbReference type="SUPFAM" id="SSF46689">
    <property type="entry name" value="Homeodomain-like"/>
    <property type="match status" value="1"/>
</dbReference>
<comment type="caution">
    <text evidence="6">The sequence shown here is derived from an EMBL/GenBank/DDBJ whole genome shotgun (WGS) entry which is preliminary data.</text>
</comment>
<dbReference type="EMBL" id="JAOWKZ010000004">
    <property type="protein sequence ID" value="MCV2874133.1"/>
    <property type="molecule type" value="Genomic_DNA"/>
</dbReference>